<dbReference type="AlphaFoldDB" id="A0A0L6U4H8"/>
<accession>A0A0L6U4H8</accession>
<feature type="DNA-binding region" description="H-T-H motif" evidence="2">
    <location>
        <begin position="31"/>
        <end position="50"/>
    </location>
</feature>
<keyword evidence="5" id="KW-1185">Reference proteome</keyword>
<evidence type="ECO:0000259" key="3">
    <source>
        <dbReference type="PROSITE" id="PS50977"/>
    </source>
</evidence>
<protein>
    <recommendedName>
        <fullName evidence="3">HTH tetR-type domain-containing protein</fullName>
    </recommendedName>
</protein>
<evidence type="ECO:0000313" key="5">
    <source>
        <dbReference type="Proteomes" id="UP000036873"/>
    </source>
</evidence>
<dbReference type="InterPro" id="IPR009057">
    <property type="entry name" value="Homeodomain-like_sf"/>
</dbReference>
<evidence type="ECO:0000256" key="1">
    <source>
        <dbReference type="ARBA" id="ARBA00023125"/>
    </source>
</evidence>
<dbReference type="GO" id="GO:0003677">
    <property type="term" value="F:DNA binding"/>
    <property type="evidence" value="ECO:0007669"/>
    <property type="project" value="UniProtKB-UniRule"/>
</dbReference>
<dbReference type="STRING" id="52689.AKG39_05110"/>
<name>A0A0L6U4H8_9FIRM</name>
<dbReference type="InterPro" id="IPR001647">
    <property type="entry name" value="HTH_TetR"/>
</dbReference>
<dbReference type="RefSeq" id="WP_050739290.1">
    <property type="nucleotide sequence ID" value="NZ_LGYO01000010.1"/>
</dbReference>
<dbReference type="Proteomes" id="UP000036873">
    <property type="component" value="Unassembled WGS sequence"/>
</dbReference>
<evidence type="ECO:0000313" key="4">
    <source>
        <dbReference type="EMBL" id="KNZ42715.1"/>
    </source>
</evidence>
<dbReference type="EMBL" id="LGYO01000010">
    <property type="protein sequence ID" value="KNZ42715.1"/>
    <property type="molecule type" value="Genomic_DNA"/>
</dbReference>
<evidence type="ECO:0000256" key="2">
    <source>
        <dbReference type="PROSITE-ProRule" id="PRU00335"/>
    </source>
</evidence>
<dbReference type="PROSITE" id="PS50977">
    <property type="entry name" value="HTH_TETR_2"/>
    <property type="match status" value="1"/>
</dbReference>
<gene>
    <name evidence="4" type="ORF">AKG39_05110</name>
</gene>
<organism evidence="4 5">
    <name type="scientific">Acetobacterium bakii</name>
    <dbReference type="NCBI Taxonomy" id="52689"/>
    <lineage>
        <taxon>Bacteria</taxon>
        <taxon>Bacillati</taxon>
        <taxon>Bacillota</taxon>
        <taxon>Clostridia</taxon>
        <taxon>Eubacteriales</taxon>
        <taxon>Eubacteriaceae</taxon>
        <taxon>Acetobacterium</taxon>
    </lineage>
</organism>
<keyword evidence="1 2" id="KW-0238">DNA-binding</keyword>
<dbReference type="SUPFAM" id="SSF46689">
    <property type="entry name" value="Homeodomain-like"/>
    <property type="match status" value="1"/>
</dbReference>
<reference evidence="5" key="1">
    <citation type="submission" date="2015-07" db="EMBL/GenBank/DDBJ databases">
        <title>Draft genome sequence of Acetobacterium bakii DSM 8293, a potential psychrophilic chemical producer through syngas fermentation.</title>
        <authorList>
            <person name="Song Y."/>
            <person name="Hwang S."/>
            <person name="Cho B.-K."/>
        </authorList>
    </citation>
    <scope>NUCLEOTIDE SEQUENCE [LARGE SCALE GENOMIC DNA]</scope>
    <source>
        <strain evidence="5">DSM 8239</strain>
    </source>
</reference>
<sequence length="220" mass="25055">MGKYKVGIETKEKIYESAKSLFYEYGYTNTTCLKIAKESGANVGLINYYFGSKGGLGIMIYDEIMNAYKNLVRQKLDAANIETTLLLQTAVEMRIHHQNIRMNKNFSRFYYDLLAENVIYKEHSVMTNFYDNLAKSCDLHYSDFEIAFITYANMGATQGANLAYDAGLIDCSSIDFVNASIHLLLTNMGLDQDIIAAVIEDSFKIEKKIKIHMEKNFCIL</sequence>
<proteinExistence type="predicted"/>
<dbReference type="OrthoDB" id="9810250at2"/>
<dbReference type="Gene3D" id="1.10.357.10">
    <property type="entry name" value="Tetracycline Repressor, domain 2"/>
    <property type="match status" value="1"/>
</dbReference>
<dbReference type="Pfam" id="PF00440">
    <property type="entry name" value="TetR_N"/>
    <property type="match status" value="1"/>
</dbReference>
<comment type="caution">
    <text evidence="4">The sequence shown here is derived from an EMBL/GenBank/DDBJ whole genome shotgun (WGS) entry which is preliminary data.</text>
</comment>
<feature type="domain" description="HTH tetR-type" evidence="3">
    <location>
        <begin position="8"/>
        <end position="68"/>
    </location>
</feature>